<evidence type="ECO:0000256" key="5">
    <source>
        <dbReference type="ARBA" id="ARBA00023002"/>
    </source>
</evidence>
<dbReference type="InterPro" id="IPR026021">
    <property type="entry name" value="YdjA-like"/>
</dbReference>
<dbReference type="InterPro" id="IPR029479">
    <property type="entry name" value="Nitroreductase"/>
</dbReference>
<evidence type="ECO:0000313" key="11">
    <source>
        <dbReference type="Proteomes" id="UP000469011"/>
    </source>
</evidence>
<comment type="similarity">
    <text evidence="1 7">Belongs to the nitroreductase family.</text>
</comment>
<dbReference type="InterPro" id="IPR052530">
    <property type="entry name" value="NAD(P)H_nitroreductase"/>
</dbReference>
<feature type="binding site" description="in other chain" evidence="8">
    <location>
        <begin position="161"/>
        <end position="163"/>
    </location>
    <ligand>
        <name>FMN</name>
        <dbReference type="ChEBI" id="CHEBI:58210"/>
        <note>ligand shared between dimeric partners</note>
    </ligand>
</feature>
<dbReference type="Gene3D" id="3.40.109.10">
    <property type="entry name" value="NADH Oxidase"/>
    <property type="match status" value="1"/>
</dbReference>
<dbReference type="PANTHER" id="PTHR43821:SF1">
    <property type="entry name" value="NAD(P)H NITROREDUCTASE YDJA-RELATED"/>
    <property type="match status" value="1"/>
</dbReference>
<feature type="binding site" evidence="8">
    <location>
        <position position="62"/>
    </location>
    <ligand>
        <name>FMN</name>
        <dbReference type="ChEBI" id="CHEBI:58210"/>
        <note>ligand shared between dimeric partners</note>
    </ligand>
</feature>
<evidence type="ECO:0000256" key="6">
    <source>
        <dbReference type="ARBA" id="ARBA00023027"/>
    </source>
</evidence>
<dbReference type="InterPro" id="IPR000415">
    <property type="entry name" value="Nitroreductase-like"/>
</dbReference>
<keyword evidence="2 7" id="KW-0285">Flavoprotein</keyword>
<evidence type="ECO:0000259" key="9">
    <source>
        <dbReference type="Pfam" id="PF00881"/>
    </source>
</evidence>
<proteinExistence type="inferred from homology"/>
<feature type="domain" description="Nitroreductase" evidence="9">
    <location>
        <begin position="33"/>
        <end position="191"/>
    </location>
</feature>
<protein>
    <recommendedName>
        <fullName evidence="7">Putative NAD(P)H nitroreductase</fullName>
        <ecNumber evidence="7">1.-.-.-</ecNumber>
    </recommendedName>
</protein>
<gene>
    <name evidence="10" type="ORF">GTK09_12540</name>
</gene>
<accession>A0A6N9T1N4</accession>
<dbReference type="PIRSF" id="PIRSF000232">
    <property type="entry name" value="YdjA"/>
    <property type="match status" value="1"/>
</dbReference>
<dbReference type="EC" id="1.-.-.-" evidence="7"/>
<evidence type="ECO:0000256" key="3">
    <source>
        <dbReference type="ARBA" id="ARBA00022643"/>
    </source>
</evidence>
<keyword evidence="11" id="KW-1185">Reference proteome</keyword>
<sequence>MRRSNCNVRPSSLALRQNERRPDVLTEATDLLATRRSIPILMLADPAPSGEELDRILTIAARVPDHGKLAPWRFILYRGEAAAGIGRALAKLVAAREGERMTETRQKVEAERFTRAPLVVGVVSTAREHVKIPVWEQQLSGAAAAMNLVNAVHAHGYAANWVTEWVAYDEDAKAILGIAPEERVVGFIHVGTPTEPPSERPRPELSAIVTEAVAPGAA</sequence>
<name>A0A6N9T1N4_9HYPH</name>
<comment type="caution">
    <text evidence="10">The sequence shown here is derived from an EMBL/GenBank/DDBJ whole genome shotgun (WGS) entry which is preliminary data.</text>
</comment>
<feature type="binding site" description="in other chain" evidence="8">
    <location>
        <begin position="35"/>
        <end position="37"/>
    </location>
    <ligand>
        <name>FMN</name>
        <dbReference type="ChEBI" id="CHEBI:58210"/>
        <note>ligand shared between dimeric partners</note>
    </ligand>
</feature>
<evidence type="ECO:0000256" key="8">
    <source>
        <dbReference type="PIRSR" id="PIRSR000232-1"/>
    </source>
</evidence>
<dbReference type="AlphaFoldDB" id="A0A6N9T1N4"/>
<dbReference type="Pfam" id="PF00881">
    <property type="entry name" value="Nitroreductase"/>
    <property type="match status" value="1"/>
</dbReference>
<dbReference type="SUPFAM" id="SSF55469">
    <property type="entry name" value="FMN-dependent nitroreductase-like"/>
    <property type="match status" value="1"/>
</dbReference>
<dbReference type="PANTHER" id="PTHR43821">
    <property type="entry name" value="NAD(P)H NITROREDUCTASE YDJA-RELATED"/>
    <property type="match status" value="1"/>
</dbReference>
<evidence type="ECO:0000256" key="2">
    <source>
        <dbReference type="ARBA" id="ARBA00022630"/>
    </source>
</evidence>
<evidence type="ECO:0000313" key="10">
    <source>
        <dbReference type="EMBL" id="NDW05254.1"/>
    </source>
</evidence>
<dbReference type="Proteomes" id="UP000469011">
    <property type="component" value="Unassembled WGS sequence"/>
</dbReference>
<keyword evidence="5 7" id="KW-0560">Oxidoreductase</keyword>
<dbReference type="CDD" id="cd02135">
    <property type="entry name" value="YdjA-like"/>
    <property type="match status" value="1"/>
</dbReference>
<evidence type="ECO:0000256" key="4">
    <source>
        <dbReference type="ARBA" id="ARBA00022857"/>
    </source>
</evidence>
<evidence type="ECO:0000256" key="7">
    <source>
        <dbReference type="PIRNR" id="PIRNR000232"/>
    </source>
</evidence>
<comment type="cofactor">
    <cofactor evidence="8">
        <name>FMN</name>
        <dbReference type="ChEBI" id="CHEBI:58210"/>
    </cofactor>
    <text evidence="8">Binds 1 FMN per subunit.</text>
</comment>
<organism evidence="10 11">
    <name type="scientific">Jiella pacifica</name>
    <dbReference type="NCBI Taxonomy" id="2696469"/>
    <lineage>
        <taxon>Bacteria</taxon>
        <taxon>Pseudomonadati</taxon>
        <taxon>Pseudomonadota</taxon>
        <taxon>Alphaproteobacteria</taxon>
        <taxon>Hyphomicrobiales</taxon>
        <taxon>Aurantimonadaceae</taxon>
        <taxon>Jiella</taxon>
    </lineage>
</organism>
<evidence type="ECO:0000256" key="1">
    <source>
        <dbReference type="ARBA" id="ARBA00007118"/>
    </source>
</evidence>
<keyword evidence="4 7" id="KW-0521">NADP</keyword>
<dbReference type="GO" id="GO:0016491">
    <property type="term" value="F:oxidoreductase activity"/>
    <property type="evidence" value="ECO:0007669"/>
    <property type="project" value="UniProtKB-UniRule"/>
</dbReference>
<dbReference type="EMBL" id="JAAAMG010000009">
    <property type="protein sequence ID" value="NDW05254.1"/>
    <property type="molecule type" value="Genomic_DNA"/>
</dbReference>
<keyword evidence="3 7" id="KW-0288">FMN</keyword>
<feature type="binding site" evidence="8">
    <location>
        <position position="66"/>
    </location>
    <ligand>
        <name>FMN</name>
        <dbReference type="ChEBI" id="CHEBI:58210"/>
        <note>ligand shared between dimeric partners</note>
    </ligand>
</feature>
<keyword evidence="6 7" id="KW-0520">NAD</keyword>
<reference evidence="10 11" key="1">
    <citation type="submission" date="2020-01" db="EMBL/GenBank/DDBJ databases">
        <title>Jiella pacifica sp. nov.</title>
        <authorList>
            <person name="Xue Z."/>
            <person name="Zhu S."/>
            <person name="Chen J."/>
            <person name="Yang J."/>
        </authorList>
    </citation>
    <scope>NUCLEOTIDE SEQUENCE [LARGE SCALE GENOMIC DNA]</scope>
    <source>
        <strain evidence="10 11">40Bstr34</strain>
    </source>
</reference>